<dbReference type="InterPro" id="IPR029787">
    <property type="entry name" value="Nucleotide_cyclase"/>
</dbReference>
<dbReference type="GO" id="GO:0052621">
    <property type="term" value="F:diguanylate cyclase activity"/>
    <property type="evidence" value="ECO:0007669"/>
    <property type="project" value="UniProtKB-EC"/>
</dbReference>
<dbReference type="GO" id="GO:0005886">
    <property type="term" value="C:plasma membrane"/>
    <property type="evidence" value="ECO:0007669"/>
    <property type="project" value="TreeGrafter"/>
</dbReference>
<dbReference type="GO" id="GO:1902201">
    <property type="term" value="P:negative regulation of bacterial-type flagellum-dependent cell motility"/>
    <property type="evidence" value="ECO:0007669"/>
    <property type="project" value="TreeGrafter"/>
</dbReference>
<dbReference type="EMBL" id="WJPM01000006">
    <property type="protein sequence ID" value="MRH74864.1"/>
    <property type="molecule type" value="Genomic_DNA"/>
</dbReference>
<feature type="transmembrane region" description="Helical" evidence="5">
    <location>
        <begin position="292"/>
        <end position="309"/>
    </location>
</feature>
<dbReference type="PROSITE" id="PS50887">
    <property type="entry name" value="GGDEF"/>
    <property type="match status" value="1"/>
</dbReference>
<feature type="domain" description="GGDEF" evidence="6">
    <location>
        <begin position="399"/>
        <end position="534"/>
    </location>
</feature>
<comment type="catalytic activity">
    <reaction evidence="3">
        <text>2 GTP = 3',3'-c-di-GMP + 2 diphosphate</text>
        <dbReference type="Rhea" id="RHEA:24898"/>
        <dbReference type="ChEBI" id="CHEBI:33019"/>
        <dbReference type="ChEBI" id="CHEBI:37565"/>
        <dbReference type="ChEBI" id="CHEBI:58805"/>
        <dbReference type="EC" id="2.7.7.65"/>
    </reaction>
</comment>
<reference evidence="8" key="2">
    <citation type="journal article" date="2020" name="Plant Dis.">
        <title>A Grain Rot of Rice in Iran Caused by a Xanthomonas Strain Closely Related to X. sacchari.</title>
        <authorList>
            <person name="Mirghasempour S.A."/>
            <person name="Huang S."/>
            <person name="Studholme D.J."/>
            <person name="Brady C.L."/>
        </authorList>
    </citation>
    <scope>NUCLEOTIDE SEQUENCE</scope>
    <source>
        <strain evidence="8">SAM114</strain>
    </source>
</reference>
<dbReference type="PANTHER" id="PTHR45138">
    <property type="entry name" value="REGULATORY COMPONENTS OF SENSORY TRANSDUCTION SYSTEM"/>
    <property type="match status" value="1"/>
</dbReference>
<dbReference type="InterPro" id="IPR043128">
    <property type="entry name" value="Rev_trsase/Diguanyl_cyclase"/>
</dbReference>
<protein>
    <recommendedName>
        <fullName evidence="2">diguanylate cyclase</fullName>
        <ecNumber evidence="2">2.7.7.65</ecNumber>
    </recommendedName>
</protein>
<evidence type="ECO:0000313" key="7">
    <source>
        <dbReference type="EMBL" id="MRH00532.1"/>
    </source>
</evidence>
<keyword evidence="9" id="KW-1185">Reference proteome</keyword>
<dbReference type="EC" id="2.7.7.65" evidence="2"/>
<keyword evidence="5" id="KW-1133">Transmembrane helix</keyword>
<evidence type="ECO:0000256" key="3">
    <source>
        <dbReference type="ARBA" id="ARBA00034247"/>
    </source>
</evidence>
<feature type="transmembrane region" description="Helical" evidence="5">
    <location>
        <begin position="316"/>
        <end position="335"/>
    </location>
</feature>
<name>A0A6N7QID0_9XANT</name>
<feature type="transmembrane region" description="Helical" evidence="5">
    <location>
        <begin position="341"/>
        <end position="363"/>
    </location>
</feature>
<dbReference type="GO" id="GO:0043709">
    <property type="term" value="P:cell adhesion involved in single-species biofilm formation"/>
    <property type="evidence" value="ECO:0007669"/>
    <property type="project" value="TreeGrafter"/>
</dbReference>
<accession>A0A6N7QID0</accession>
<keyword evidence="5" id="KW-0812">Transmembrane</keyword>
<dbReference type="AlphaFoldDB" id="A0A6N7QID0"/>
<evidence type="ECO:0000313" key="10">
    <source>
        <dbReference type="Proteomes" id="UP000439314"/>
    </source>
</evidence>
<dbReference type="Proteomes" id="UP000439314">
    <property type="component" value="Unassembled WGS sequence"/>
</dbReference>
<evidence type="ECO:0000259" key="6">
    <source>
        <dbReference type="PROSITE" id="PS50887"/>
    </source>
</evidence>
<dbReference type="Proteomes" id="UP000437931">
    <property type="component" value="Unassembled WGS sequence"/>
</dbReference>
<keyword evidence="5" id="KW-0472">Membrane</keyword>
<comment type="cofactor">
    <cofactor evidence="1">
        <name>Mg(2+)</name>
        <dbReference type="ChEBI" id="CHEBI:18420"/>
    </cofactor>
</comment>
<dbReference type="Pfam" id="PF00990">
    <property type="entry name" value="GGDEF"/>
    <property type="match status" value="1"/>
</dbReference>
<dbReference type="CDD" id="cd01949">
    <property type="entry name" value="GGDEF"/>
    <property type="match status" value="1"/>
</dbReference>
<evidence type="ECO:0000256" key="1">
    <source>
        <dbReference type="ARBA" id="ARBA00001946"/>
    </source>
</evidence>
<sequence length="556" mass="58616">MNATLLRHVLVALVAAALAAALSLGDVTGRLDNALYDAAIAQAPRPADPRMLLIAIDDRSLQALGQWPWRRDLHARLLDRLSAAGTERVALDLLFSEPDLQHADDDARLAAALRRNGRTVLPVIGSAGGADMPQELLPIPAIATAAAALAHTDLAVDADGIARGVYLRAGLGSAHWPALAAALTGRALPPAPATTDAPYAWHRADYVGLRFAAPSAPFAQVSYVDVVQGRIPPQSLRGRLAIVGVTATGLGQRVMTPMSDARWMSAPEYQANVAAMLLRGDPILPSSRTAQVAGSTLLVLLACLGTQCAGGRRRRWLVPLASMAVVAGGSLLWLLLGSRWFAPGAALLALAIVAAGQLCLHAARWRRQAHRDALTGLVNRHGFEQAFAQALDEARRSGRPLTLIIVDVDHFKRYNDTLGHRTGDRALKLVAAAVARHARHPREVAARFGGDEFAMILPATDAADASRIAAALVEEIRGLSLRAPNGSVAITASLGVHSATATALTSERAFFESADAALYRVKRDGRDGYALSDATPAHHTHASGTLPHSDPPTAAQ</sequence>
<evidence type="ECO:0000256" key="2">
    <source>
        <dbReference type="ARBA" id="ARBA00012528"/>
    </source>
</evidence>
<organism evidence="7 10">
    <name type="scientific">Xanthomonas sontii</name>
    <dbReference type="NCBI Taxonomy" id="2650745"/>
    <lineage>
        <taxon>Bacteria</taxon>
        <taxon>Pseudomonadati</taxon>
        <taxon>Pseudomonadota</taxon>
        <taxon>Gammaproteobacteria</taxon>
        <taxon>Lysobacterales</taxon>
        <taxon>Lysobacteraceae</taxon>
        <taxon>Xanthomonas</taxon>
    </lineage>
</organism>
<dbReference type="InterPro" id="IPR007890">
    <property type="entry name" value="CHASE2"/>
</dbReference>
<dbReference type="RefSeq" id="WP_338420155.1">
    <property type="nucleotide sequence ID" value="NZ_WJPM01000006.1"/>
</dbReference>
<reference evidence="9 10" key="1">
    <citation type="submission" date="2019-11" db="EMBL/GenBank/DDBJ databases">
        <title>First report of rice panicle blight caused by Xanthomonas sp. in Iran.</title>
        <authorList>
            <person name="Mirghasempour S.A."/>
            <person name="Huang S."/>
            <person name="Brady C.L."/>
            <person name="Studholme D.J."/>
        </authorList>
    </citation>
    <scope>NUCLEOTIDE SEQUENCE [LARGE SCALE GENOMIC DNA]</scope>
    <source>
        <strain evidence="7 10">ASD011</strain>
        <strain evidence="9">SAM114</strain>
    </source>
</reference>
<dbReference type="InterPro" id="IPR000160">
    <property type="entry name" value="GGDEF_dom"/>
</dbReference>
<comment type="caution">
    <text evidence="7">The sequence shown here is derived from an EMBL/GenBank/DDBJ whole genome shotgun (WGS) entry which is preliminary data.</text>
</comment>
<evidence type="ECO:0000256" key="5">
    <source>
        <dbReference type="SAM" id="Phobius"/>
    </source>
</evidence>
<dbReference type="SMART" id="SM00267">
    <property type="entry name" value="GGDEF"/>
    <property type="match status" value="1"/>
</dbReference>
<evidence type="ECO:0000313" key="8">
    <source>
        <dbReference type="EMBL" id="MRH74864.1"/>
    </source>
</evidence>
<proteinExistence type="predicted"/>
<dbReference type="InterPro" id="IPR050469">
    <property type="entry name" value="Diguanylate_Cyclase"/>
</dbReference>
<dbReference type="SMART" id="SM01080">
    <property type="entry name" value="CHASE2"/>
    <property type="match status" value="1"/>
</dbReference>
<evidence type="ECO:0000256" key="4">
    <source>
        <dbReference type="SAM" id="MobiDB-lite"/>
    </source>
</evidence>
<feature type="region of interest" description="Disordered" evidence="4">
    <location>
        <begin position="530"/>
        <end position="556"/>
    </location>
</feature>
<dbReference type="EMBL" id="WJPN01000006">
    <property type="protein sequence ID" value="MRH00532.1"/>
    <property type="molecule type" value="Genomic_DNA"/>
</dbReference>
<dbReference type="PANTHER" id="PTHR45138:SF9">
    <property type="entry name" value="DIGUANYLATE CYCLASE DGCM-RELATED"/>
    <property type="match status" value="1"/>
</dbReference>
<dbReference type="Pfam" id="PF05226">
    <property type="entry name" value="CHASE2"/>
    <property type="match status" value="1"/>
</dbReference>
<dbReference type="SUPFAM" id="SSF55073">
    <property type="entry name" value="Nucleotide cyclase"/>
    <property type="match status" value="1"/>
</dbReference>
<dbReference type="FunFam" id="3.30.70.270:FF:000001">
    <property type="entry name" value="Diguanylate cyclase domain protein"/>
    <property type="match status" value="1"/>
</dbReference>
<dbReference type="Gene3D" id="3.30.70.270">
    <property type="match status" value="1"/>
</dbReference>
<evidence type="ECO:0000313" key="9">
    <source>
        <dbReference type="Proteomes" id="UP000437931"/>
    </source>
</evidence>
<gene>
    <name evidence="7" type="ORF">GIY21_09550</name>
    <name evidence="8" type="ORF">GIY22_09545</name>
</gene>
<dbReference type="NCBIfam" id="TIGR00254">
    <property type="entry name" value="GGDEF"/>
    <property type="match status" value="1"/>
</dbReference>